<dbReference type="InterPro" id="IPR010652">
    <property type="entry name" value="DUF1232"/>
</dbReference>
<dbReference type="Proteomes" id="UP000265724">
    <property type="component" value="Unassembled WGS sequence"/>
</dbReference>
<dbReference type="EMBL" id="QXIW01000011">
    <property type="protein sequence ID" value="RIE14507.1"/>
    <property type="molecule type" value="Genomic_DNA"/>
</dbReference>
<protein>
    <submittedName>
        <fullName evidence="6">DUF1232 domain-containing protein</fullName>
    </submittedName>
</protein>
<keyword evidence="8" id="KW-1185">Reference proteome</keyword>
<sequence>MSLRIAVTRIRREVRVWSLVLKDPRTPRVSKWLLGAAVVYLVSPVDLIPDFIPVLGQLDDLVIVRGLVWVATRFIPRSVVAECREKVCRQENGLPAIGVDP</sequence>
<name>A0A398DQU1_9BACT</name>
<dbReference type="GO" id="GO:0012505">
    <property type="term" value="C:endomembrane system"/>
    <property type="evidence" value="ECO:0007669"/>
    <property type="project" value="UniProtKB-SubCell"/>
</dbReference>
<comment type="subcellular location">
    <subcellularLocation>
        <location evidence="1">Endomembrane system</location>
        <topology evidence="1">Multi-pass membrane protein</topology>
    </subcellularLocation>
</comment>
<keyword evidence="3" id="KW-1133">Transmembrane helix</keyword>
<evidence type="ECO:0000259" key="5">
    <source>
        <dbReference type="Pfam" id="PF06803"/>
    </source>
</evidence>
<evidence type="ECO:0000313" key="6">
    <source>
        <dbReference type="EMBL" id="RIE14507.1"/>
    </source>
</evidence>
<dbReference type="AlphaFoldDB" id="A0A398DQU1"/>
<dbReference type="EMBL" id="QXIX01000025">
    <property type="protein sequence ID" value="RIE14682.1"/>
    <property type="molecule type" value="Genomic_DNA"/>
</dbReference>
<keyword evidence="2" id="KW-0812">Transmembrane</keyword>
<gene>
    <name evidence="7" type="ORF">SMC2_02460</name>
    <name evidence="6" type="ORF">SMC3_02140</name>
</gene>
<dbReference type="Proteomes" id="UP000266042">
    <property type="component" value="Unassembled WGS sequence"/>
</dbReference>
<keyword evidence="4" id="KW-0472">Membrane</keyword>
<evidence type="ECO:0000256" key="4">
    <source>
        <dbReference type="ARBA" id="ARBA00023136"/>
    </source>
</evidence>
<evidence type="ECO:0000256" key="1">
    <source>
        <dbReference type="ARBA" id="ARBA00004127"/>
    </source>
</evidence>
<evidence type="ECO:0000313" key="8">
    <source>
        <dbReference type="Proteomes" id="UP000265724"/>
    </source>
</evidence>
<feature type="domain" description="DUF1232" evidence="5">
    <location>
        <begin position="31"/>
        <end position="64"/>
    </location>
</feature>
<evidence type="ECO:0000256" key="3">
    <source>
        <dbReference type="ARBA" id="ARBA00022989"/>
    </source>
</evidence>
<evidence type="ECO:0000313" key="9">
    <source>
        <dbReference type="Proteomes" id="UP000266042"/>
    </source>
</evidence>
<reference evidence="8 9" key="1">
    <citation type="submission" date="2018-09" db="EMBL/GenBank/DDBJ databases">
        <title>Discovery and Ecogenomic Context for Candidatus Cryosericales, a Global Caldiserica Order Active in Thawing Permafrost.</title>
        <authorList>
            <person name="Martinez M.A."/>
            <person name="Woodcroft B.J."/>
            <person name="Ignacio Espinoza J.C."/>
            <person name="Zayed A."/>
            <person name="Singleton C.M."/>
            <person name="Boyd J."/>
            <person name="Li Y.-F."/>
            <person name="Purvine S."/>
            <person name="Maughan H."/>
            <person name="Hodgkins S.B."/>
            <person name="Anderson D."/>
            <person name="Sederholm M."/>
            <person name="Temperton B."/>
            <person name="Saleska S.R."/>
            <person name="Tyson G.W."/>
            <person name="Rich V.I."/>
        </authorList>
    </citation>
    <scope>NUCLEOTIDE SEQUENCE [LARGE SCALE GENOMIC DNA]</scope>
    <source>
        <strain evidence="7 8">SMC2</strain>
        <strain evidence="6 9">SMC3</strain>
    </source>
</reference>
<accession>A0A398DQU1</accession>
<evidence type="ECO:0000256" key="2">
    <source>
        <dbReference type="ARBA" id="ARBA00022692"/>
    </source>
</evidence>
<proteinExistence type="predicted"/>
<dbReference type="RefSeq" id="WP_119087048.1">
    <property type="nucleotide sequence ID" value="NZ_QXIV01000011.1"/>
</dbReference>
<organism evidence="6 9">
    <name type="scientific">Candidatus Cryosericum hinesii</name>
    <dbReference type="NCBI Taxonomy" id="2290915"/>
    <lineage>
        <taxon>Bacteria</taxon>
        <taxon>Pseudomonadati</taxon>
        <taxon>Caldisericota/Cryosericota group</taxon>
        <taxon>Candidatus Cryosericota</taxon>
        <taxon>Candidatus Cryosericia</taxon>
        <taxon>Candidatus Cryosericales</taxon>
        <taxon>Candidatus Cryosericaceae</taxon>
        <taxon>Candidatus Cryosericum</taxon>
    </lineage>
</organism>
<dbReference type="Pfam" id="PF06803">
    <property type="entry name" value="DUF1232"/>
    <property type="match status" value="1"/>
</dbReference>
<evidence type="ECO:0000313" key="7">
    <source>
        <dbReference type="EMBL" id="RIE14682.1"/>
    </source>
</evidence>
<comment type="caution">
    <text evidence="6">The sequence shown here is derived from an EMBL/GenBank/DDBJ whole genome shotgun (WGS) entry which is preliminary data.</text>
</comment>